<protein>
    <submittedName>
        <fullName evidence="1">Uncharacterized protein</fullName>
    </submittedName>
</protein>
<evidence type="ECO:0000313" key="2">
    <source>
        <dbReference type="Proteomes" id="UP000595140"/>
    </source>
</evidence>
<proteinExistence type="predicted"/>
<dbReference type="AlphaFoldDB" id="A0A484NH15"/>
<dbReference type="GO" id="GO:0045037">
    <property type="term" value="P:protein import into chloroplast stroma"/>
    <property type="evidence" value="ECO:0007669"/>
    <property type="project" value="TreeGrafter"/>
</dbReference>
<evidence type="ECO:0000313" key="1">
    <source>
        <dbReference type="EMBL" id="VFR00676.1"/>
    </source>
</evidence>
<name>A0A484NH15_9ASTE</name>
<organism evidence="1 2">
    <name type="scientific">Cuscuta campestris</name>
    <dbReference type="NCBI Taxonomy" id="132261"/>
    <lineage>
        <taxon>Eukaryota</taxon>
        <taxon>Viridiplantae</taxon>
        <taxon>Streptophyta</taxon>
        <taxon>Embryophyta</taxon>
        <taxon>Tracheophyta</taxon>
        <taxon>Spermatophyta</taxon>
        <taxon>Magnoliopsida</taxon>
        <taxon>eudicotyledons</taxon>
        <taxon>Gunneridae</taxon>
        <taxon>Pentapetalae</taxon>
        <taxon>asterids</taxon>
        <taxon>lamiids</taxon>
        <taxon>Solanales</taxon>
        <taxon>Convolvulaceae</taxon>
        <taxon>Cuscuteae</taxon>
        <taxon>Cuscuta</taxon>
        <taxon>Cuscuta subgen. Grammica</taxon>
        <taxon>Cuscuta sect. Cleistogrammica</taxon>
    </lineage>
</organism>
<dbReference type="GO" id="GO:0061927">
    <property type="term" value="C:TOC-TIC supercomplex I"/>
    <property type="evidence" value="ECO:0007669"/>
    <property type="project" value="TreeGrafter"/>
</dbReference>
<accession>A0A484NH15</accession>
<dbReference type="InterPro" id="IPR031610">
    <property type="entry name" value="TIC110"/>
</dbReference>
<dbReference type="OrthoDB" id="1744672at2759"/>
<sequence>MLCIPKQTVETVHAEICGILFEIVNTIRSTFTVFTEQVVKEAIAGGVELYDSEVKKSVRKAAYGLHLTKEAALTIACKEVISVLVSDISVQVISSGYVLIDLSTSTKKGEISQDDWNGVKASSQVKEFKGELLKKSHIPERLHGVNSSQHPQPIAILERRIKKKKKAAASVAGSLGE</sequence>
<gene>
    <name evidence="1" type="ORF">CCAM_LOCUS42451</name>
</gene>
<keyword evidence="2" id="KW-1185">Reference proteome</keyword>
<dbReference type="PANTHER" id="PTHR34935:SF3">
    <property type="entry name" value="PROTEIN TIC110, CHLOROPLASTIC"/>
    <property type="match status" value="1"/>
</dbReference>
<dbReference type="Proteomes" id="UP000595140">
    <property type="component" value="Unassembled WGS sequence"/>
</dbReference>
<dbReference type="EMBL" id="OOIL02006707">
    <property type="protein sequence ID" value="VFR00676.1"/>
    <property type="molecule type" value="Genomic_DNA"/>
</dbReference>
<dbReference type="PANTHER" id="PTHR34935">
    <property type="entry name" value="PROTEIN TIC110, CHLOROPLASTIC"/>
    <property type="match status" value="1"/>
</dbReference>
<dbReference type="Pfam" id="PF16940">
    <property type="entry name" value="Tic110"/>
    <property type="match status" value="1"/>
</dbReference>
<reference evidence="1 2" key="1">
    <citation type="submission" date="2018-04" db="EMBL/GenBank/DDBJ databases">
        <authorList>
            <person name="Vogel A."/>
        </authorList>
    </citation>
    <scope>NUCLEOTIDE SEQUENCE [LARGE SCALE GENOMIC DNA]</scope>
</reference>